<evidence type="ECO:0000313" key="7">
    <source>
        <dbReference type="EMBL" id="EKS31813.1"/>
    </source>
</evidence>
<dbReference type="SUPFAM" id="SSF53850">
    <property type="entry name" value="Periplasmic binding protein-like II"/>
    <property type="match status" value="1"/>
</dbReference>
<dbReference type="InterPro" id="IPR000847">
    <property type="entry name" value="LysR_HTH_N"/>
</dbReference>
<feature type="domain" description="HTH lysR-type" evidence="6">
    <location>
        <begin position="23"/>
        <end position="80"/>
    </location>
</feature>
<dbReference type="PANTHER" id="PTHR30579">
    <property type="entry name" value="TRANSCRIPTIONAL REGULATOR"/>
    <property type="match status" value="1"/>
</dbReference>
<dbReference type="Pfam" id="PF00126">
    <property type="entry name" value="HTH_1"/>
    <property type="match status" value="1"/>
</dbReference>
<dbReference type="Gene3D" id="3.40.190.10">
    <property type="entry name" value="Periplasmic binding protein-like II"/>
    <property type="match status" value="2"/>
</dbReference>
<keyword evidence="4" id="KW-0238">DNA-binding</keyword>
<dbReference type="InterPro" id="IPR036388">
    <property type="entry name" value="WH-like_DNA-bd_sf"/>
</dbReference>
<dbReference type="Gene3D" id="1.10.10.10">
    <property type="entry name" value="Winged helix-like DNA-binding domain superfamily/Winged helix DNA-binding domain"/>
    <property type="match status" value="1"/>
</dbReference>
<protein>
    <recommendedName>
        <fullName evidence="6">HTH lysR-type domain-containing protein</fullName>
    </recommendedName>
</protein>
<evidence type="ECO:0000259" key="6">
    <source>
        <dbReference type="PROSITE" id="PS50931"/>
    </source>
</evidence>
<evidence type="ECO:0000256" key="2">
    <source>
        <dbReference type="ARBA" id="ARBA00009437"/>
    </source>
</evidence>
<evidence type="ECO:0000256" key="5">
    <source>
        <dbReference type="ARBA" id="ARBA00023163"/>
    </source>
</evidence>
<dbReference type="GO" id="GO:0003700">
    <property type="term" value="F:DNA-binding transcription factor activity"/>
    <property type="evidence" value="ECO:0007669"/>
    <property type="project" value="InterPro"/>
</dbReference>
<proteinExistence type="inferred from homology"/>
<keyword evidence="8" id="KW-1185">Reference proteome</keyword>
<dbReference type="PANTHER" id="PTHR30579:SF3">
    <property type="entry name" value="TRANSCRIPTIONAL REGULATORY PROTEIN"/>
    <property type="match status" value="1"/>
</dbReference>
<keyword evidence="3" id="KW-0805">Transcription regulation</keyword>
<evidence type="ECO:0000256" key="4">
    <source>
        <dbReference type="ARBA" id="ARBA00023125"/>
    </source>
</evidence>
<dbReference type="RefSeq" id="WP_002714904.1">
    <property type="nucleotide sequence ID" value="NZ_KB375281.1"/>
</dbReference>
<dbReference type="HOGENOM" id="CLU_039613_2_0_5"/>
<dbReference type="SUPFAM" id="SSF46785">
    <property type="entry name" value="Winged helix' DNA-binding domain"/>
    <property type="match status" value="1"/>
</dbReference>
<dbReference type="InterPro" id="IPR050176">
    <property type="entry name" value="LTTR"/>
</dbReference>
<dbReference type="OrthoDB" id="7624726at2"/>
<dbReference type="AlphaFoldDB" id="K8P059"/>
<evidence type="ECO:0000256" key="1">
    <source>
        <dbReference type="ARBA" id="ARBA00003502"/>
    </source>
</evidence>
<dbReference type="PATRIC" id="fig|883079.3.peg.4118"/>
<comment type="similarity">
    <text evidence="2">Belongs to the LysR transcriptional regulatory family.</text>
</comment>
<accession>K8P059</accession>
<evidence type="ECO:0000256" key="3">
    <source>
        <dbReference type="ARBA" id="ARBA00023015"/>
    </source>
</evidence>
<gene>
    <name evidence="7" type="ORF">HMPREF9696_04034</name>
</gene>
<dbReference type="InterPro" id="IPR036390">
    <property type="entry name" value="WH_DNA-bd_sf"/>
</dbReference>
<dbReference type="EMBL" id="AGWY01000018">
    <property type="protein sequence ID" value="EKS31813.1"/>
    <property type="molecule type" value="Genomic_DNA"/>
</dbReference>
<keyword evidence="5" id="KW-0804">Transcription</keyword>
<dbReference type="Proteomes" id="UP000001095">
    <property type="component" value="Unassembled WGS sequence"/>
</dbReference>
<dbReference type="PROSITE" id="PS50931">
    <property type="entry name" value="HTH_LYSR"/>
    <property type="match status" value="1"/>
</dbReference>
<reference evidence="7 8" key="1">
    <citation type="submission" date="2012-04" db="EMBL/GenBank/DDBJ databases">
        <title>The Genome Sequence of Afipia clevelandensis ATCC 49720.</title>
        <authorList>
            <consortium name="The Broad Institute Genome Sequencing Platform"/>
            <person name="Earl A."/>
            <person name="Ward D."/>
            <person name="Feldgarden M."/>
            <person name="Gevers D."/>
            <person name="Huys G."/>
            <person name="Walker B."/>
            <person name="Young S.K."/>
            <person name="Zeng Q."/>
            <person name="Gargeya S."/>
            <person name="Fitzgerald M."/>
            <person name="Haas B."/>
            <person name="Abouelleil A."/>
            <person name="Alvarado L."/>
            <person name="Arachchi H.M."/>
            <person name="Berlin A."/>
            <person name="Chapman S.B."/>
            <person name="Goldberg J."/>
            <person name="Griggs A."/>
            <person name="Gujja S."/>
            <person name="Hansen M."/>
            <person name="Howarth C."/>
            <person name="Imamovic A."/>
            <person name="Larimer J."/>
            <person name="McCowen C."/>
            <person name="Montmayeur A."/>
            <person name="Murphy C."/>
            <person name="Neiman D."/>
            <person name="Pearson M."/>
            <person name="Priest M."/>
            <person name="Roberts A."/>
            <person name="Saif S."/>
            <person name="Shea T."/>
            <person name="Sisk P."/>
            <person name="Sykes S."/>
            <person name="Wortman J."/>
            <person name="Nusbaum C."/>
            <person name="Birren B."/>
        </authorList>
    </citation>
    <scope>NUCLEOTIDE SEQUENCE [LARGE SCALE GENOMIC DNA]</scope>
    <source>
        <strain evidence="7 8">ATCC 49720</strain>
    </source>
</reference>
<dbReference type="Pfam" id="PF03466">
    <property type="entry name" value="LysR_substrate"/>
    <property type="match status" value="1"/>
</dbReference>
<evidence type="ECO:0000313" key="8">
    <source>
        <dbReference type="Proteomes" id="UP000001095"/>
    </source>
</evidence>
<dbReference type="InterPro" id="IPR005119">
    <property type="entry name" value="LysR_subst-bd"/>
</dbReference>
<comment type="function">
    <text evidence="1">NodD regulates the expression of the nodABCFE genes which encode other nodulation proteins. NodD is also a negative regulator of its own expression. Binds flavonoids as inducers.</text>
</comment>
<comment type="caution">
    <text evidence="7">The sequence shown here is derived from an EMBL/GenBank/DDBJ whole genome shotgun (WGS) entry which is preliminary data.</text>
</comment>
<sequence>MYSDKNRGVLTGEHPGKATELPVDWDAVRIFLEVVRRGSLRAAAEQLGVSVNLVRSKISKLEDQSKHPLITRHVDGIRVTAEGQHVLAVAKQMEAAAFGIQRAPTHARPEIVGEVKLGVTEGLGTFWIAPRLIEFQRAYPKLLVDLKCEMRSADVLRLEADVSVQLDKPENPDLKVLKIGRLHSMPFASDNYISIYGLPKGEDDIRENHRIVMQVAEQTKTLALYKQHSKGRPQVGFVAMRTNVSSAHVWAVAKGAGIGWLPTYVPAIVGGLVPLDIGIQFQFDIWLTYHPDVKRIPRVKKLIDWTIEAFNGRNFPWFRDEFVHPSELPTQYKGEPLANLFAGFTQSTTLRTAQSV</sequence>
<name>K8P059_9BRAD</name>
<dbReference type="GO" id="GO:0003677">
    <property type="term" value="F:DNA binding"/>
    <property type="evidence" value="ECO:0007669"/>
    <property type="project" value="UniProtKB-KW"/>
</dbReference>
<organism evidence="7 8">
    <name type="scientific">Afipia clevelandensis ATCC 49720</name>
    <dbReference type="NCBI Taxonomy" id="883079"/>
    <lineage>
        <taxon>Bacteria</taxon>
        <taxon>Pseudomonadati</taxon>
        <taxon>Pseudomonadota</taxon>
        <taxon>Alphaproteobacteria</taxon>
        <taxon>Hyphomicrobiales</taxon>
        <taxon>Nitrobacteraceae</taxon>
        <taxon>Afipia</taxon>
    </lineage>
</organism>